<feature type="domain" description="DinB-like" evidence="1">
    <location>
        <begin position="48"/>
        <end position="157"/>
    </location>
</feature>
<dbReference type="AlphaFoldDB" id="A0A0F7JR11"/>
<dbReference type="InterPro" id="IPR024775">
    <property type="entry name" value="DinB-like"/>
</dbReference>
<sequence>MTTPTPSASSAVSGILDILREAVEGGHPGQGTAFLDGTKADGSGNHGLLATLDSLSAEQASREVLGSTVAAHAAHAAYHLEVIVRWERDGDRGPFDWKGSFQPAQVDTAGWEATRERLRAAYDALVTFARTFENRPADGDVTGGLTGAVAHVAYHLGAIRQLIKGTP</sequence>
<dbReference type="Pfam" id="PF12867">
    <property type="entry name" value="DinB_2"/>
    <property type="match status" value="1"/>
</dbReference>
<evidence type="ECO:0000313" key="2">
    <source>
        <dbReference type="EMBL" id="AKH17183.1"/>
    </source>
</evidence>
<protein>
    <recommendedName>
        <fullName evidence="1">DinB-like domain-containing protein</fullName>
    </recommendedName>
</protein>
<dbReference type="KEGG" id="dch:SY84_09100"/>
<dbReference type="Proteomes" id="UP001185331">
    <property type="component" value="Unassembled WGS sequence"/>
</dbReference>
<keyword evidence="4" id="KW-1185">Reference proteome</keyword>
<dbReference type="InterPro" id="IPR034660">
    <property type="entry name" value="DinB/YfiT-like"/>
</dbReference>
<dbReference type="PATRIC" id="fig|1309411.5.peg.1856"/>
<name>A0A0F7JR11_9DEIO</name>
<dbReference type="EMBL" id="JAVDQK010000017">
    <property type="protein sequence ID" value="MDR6220829.1"/>
    <property type="molecule type" value="Genomic_DNA"/>
</dbReference>
<reference evidence="2 4" key="1">
    <citation type="submission" date="2015-01" db="EMBL/GenBank/DDBJ databases">
        <title>Deinococcus soli/N5/whole genome sequencing.</title>
        <authorList>
            <person name="Kim M.K."/>
            <person name="Srinivasan S."/>
            <person name="Lee J.-J."/>
        </authorList>
    </citation>
    <scope>NUCLEOTIDE SEQUENCE [LARGE SCALE GENOMIC DNA]</scope>
    <source>
        <strain evidence="2 4">N5</strain>
    </source>
</reference>
<proteinExistence type="predicted"/>
<dbReference type="SUPFAM" id="SSF109854">
    <property type="entry name" value="DinB/YfiT-like putative metalloenzymes"/>
    <property type="match status" value="1"/>
</dbReference>
<dbReference type="OrthoDB" id="67041at2"/>
<accession>A0A0F7JR11</accession>
<organism evidence="2 4">
    <name type="scientific">Deinococcus soli</name>
    <name type="common">ex Cha et al. 2016</name>
    <dbReference type="NCBI Taxonomy" id="1309411"/>
    <lineage>
        <taxon>Bacteria</taxon>
        <taxon>Thermotogati</taxon>
        <taxon>Deinococcota</taxon>
        <taxon>Deinococci</taxon>
        <taxon>Deinococcales</taxon>
        <taxon>Deinococcaceae</taxon>
        <taxon>Deinococcus</taxon>
    </lineage>
</organism>
<dbReference type="RefSeq" id="WP_046843753.1">
    <property type="nucleotide sequence ID" value="NZ_BMHJ01000020.1"/>
</dbReference>
<dbReference type="Proteomes" id="UP000034024">
    <property type="component" value="Chromosome"/>
</dbReference>
<evidence type="ECO:0000259" key="1">
    <source>
        <dbReference type="Pfam" id="PF12867"/>
    </source>
</evidence>
<evidence type="ECO:0000313" key="4">
    <source>
        <dbReference type="Proteomes" id="UP000034024"/>
    </source>
</evidence>
<reference evidence="3" key="2">
    <citation type="submission" date="2023-07" db="EMBL/GenBank/DDBJ databases">
        <title>Sorghum-associated microbial communities from plants grown in Nebraska, USA.</title>
        <authorList>
            <person name="Schachtman D."/>
        </authorList>
    </citation>
    <scope>NUCLEOTIDE SEQUENCE</scope>
    <source>
        <strain evidence="3">BE330</strain>
    </source>
</reference>
<dbReference type="EMBL" id="CP011389">
    <property type="protein sequence ID" value="AKH17183.1"/>
    <property type="molecule type" value="Genomic_DNA"/>
</dbReference>
<evidence type="ECO:0000313" key="3">
    <source>
        <dbReference type="EMBL" id="MDR6220829.1"/>
    </source>
</evidence>
<gene>
    <name evidence="3" type="ORF">J2Y00_004456</name>
    <name evidence="2" type="ORF">SY84_09100</name>
</gene>